<evidence type="ECO:0000256" key="2">
    <source>
        <dbReference type="ARBA" id="ARBA00022803"/>
    </source>
</evidence>
<keyword evidence="2 3" id="KW-0802">TPR repeat</keyword>
<dbReference type="RefSeq" id="WP_208830998.1">
    <property type="nucleotide sequence ID" value="NZ_CP072110.1"/>
</dbReference>
<reference evidence="5" key="1">
    <citation type="submission" date="2021-03" db="EMBL/GenBank/DDBJ databases">
        <title>Description of Psychrosphaera ytuae sp. nov. isolated from deep sea sediment of South China Sea.</title>
        <authorList>
            <person name="Zhang J."/>
            <person name="Xu X.-D."/>
        </authorList>
    </citation>
    <scope>NUCLEOTIDE SEQUENCE</scope>
    <source>
        <strain evidence="5">MTZ26</strain>
    </source>
</reference>
<evidence type="ECO:0000313" key="5">
    <source>
        <dbReference type="EMBL" id="QTH63107.1"/>
    </source>
</evidence>
<dbReference type="InterPro" id="IPR014266">
    <property type="entry name" value="PEP-CTERM_TPR_PrsT"/>
</dbReference>
<feature type="repeat" description="TPR" evidence="3">
    <location>
        <begin position="431"/>
        <end position="464"/>
    </location>
</feature>
<dbReference type="SUPFAM" id="SSF48452">
    <property type="entry name" value="TPR-like"/>
    <property type="match status" value="5"/>
</dbReference>
<feature type="repeat" description="TPR" evidence="3">
    <location>
        <begin position="465"/>
        <end position="498"/>
    </location>
</feature>
<proteinExistence type="predicted"/>
<dbReference type="InterPro" id="IPR019734">
    <property type="entry name" value="TPR_rpt"/>
</dbReference>
<dbReference type="InterPro" id="IPR051012">
    <property type="entry name" value="CellSynth/LPSAsmb/PSIAsmb"/>
</dbReference>
<dbReference type="Gene3D" id="1.25.40.10">
    <property type="entry name" value="Tetratricopeptide repeat domain"/>
    <property type="match status" value="4"/>
</dbReference>
<dbReference type="PROSITE" id="PS51257">
    <property type="entry name" value="PROKAR_LIPOPROTEIN"/>
    <property type="match status" value="1"/>
</dbReference>
<dbReference type="PANTHER" id="PTHR45586">
    <property type="entry name" value="TPR REPEAT-CONTAINING PROTEIN PA4667"/>
    <property type="match status" value="1"/>
</dbReference>
<feature type="signal peptide" evidence="4">
    <location>
        <begin position="1"/>
        <end position="20"/>
    </location>
</feature>
<protein>
    <submittedName>
        <fullName evidence="5">PEP-CTERM system TPR-repeat protein PrsT</fullName>
    </submittedName>
</protein>
<organism evidence="5 6">
    <name type="scientific">Psychrosphaera ytuae</name>
    <dbReference type="NCBI Taxonomy" id="2820710"/>
    <lineage>
        <taxon>Bacteria</taxon>
        <taxon>Pseudomonadati</taxon>
        <taxon>Pseudomonadota</taxon>
        <taxon>Gammaproteobacteria</taxon>
        <taxon>Alteromonadales</taxon>
        <taxon>Pseudoalteromonadaceae</taxon>
        <taxon>Psychrosphaera</taxon>
    </lineage>
</organism>
<dbReference type="AlphaFoldDB" id="A0A975D9P0"/>
<evidence type="ECO:0000256" key="3">
    <source>
        <dbReference type="PROSITE-ProRule" id="PRU00339"/>
    </source>
</evidence>
<feature type="repeat" description="TPR" evidence="3">
    <location>
        <begin position="835"/>
        <end position="868"/>
    </location>
</feature>
<dbReference type="Pfam" id="PF13432">
    <property type="entry name" value="TPR_16"/>
    <property type="match status" value="1"/>
</dbReference>
<gene>
    <name evidence="5" type="primary">prsT</name>
    <name evidence="5" type="ORF">J1N51_10165</name>
</gene>
<evidence type="ECO:0000256" key="4">
    <source>
        <dbReference type="SAM" id="SignalP"/>
    </source>
</evidence>
<feature type="repeat" description="TPR" evidence="3">
    <location>
        <begin position="801"/>
        <end position="834"/>
    </location>
</feature>
<keyword evidence="6" id="KW-1185">Reference proteome</keyword>
<dbReference type="NCBIfam" id="TIGR02917">
    <property type="entry name" value="PEP_TPR_lipo"/>
    <property type="match status" value="1"/>
</dbReference>
<feature type="chain" id="PRO_5037792045" evidence="4">
    <location>
        <begin position="21"/>
        <end position="882"/>
    </location>
</feature>
<keyword evidence="4" id="KW-0732">Signal</keyword>
<accession>A0A975D9P0</accession>
<dbReference type="Pfam" id="PF14559">
    <property type="entry name" value="TPR_19"/>
    <property type="match status" value="2"/>
</dbReference>
<dbReference type="PROSITE" id="PS50005">
    <property type="entry name" value="TPR"/>
    <property type="match status" value="4"/>
</dbReference>
<dbReference type="PANTHER" id="PTHR45586:SF1">
    <property type="entry name" value="LIPOPOLYSACCHARIDE ASSEMBLY PROTEIN B"/>
    <property type="match status" value="1"/>
</dbReference>
<sequence>MNLKLTAVATALTLALAGCSGEDAESMYQSAQQDFSTQDYKTAVINLKNAIKENGTHPDYRALLGDVYFAQGQLQAAEKEYIKAIEYGGDEEALLAKLAGTLFYAADFQQVTEIELEDLDASPQNIAKLNVFKGMSASALNDRQAMLDYLELAQNTNQPSNYKDIATILVQNIDTPQKALESLSKLTIEDSESLALTHLVSGHLATRSDQIQQAVTHYQQFVDNKPNLLLGNLYLAVALLKNEQYEETIKTANKVLKVSQSQPFANFLVAQSQYQLKQHEQASLAAEKAVQNGYDNVNSRLVAALSAFNLQKYEVAFKHFNTIQQQLDASHPARQVMLATAIKLGSVEDIEQSLEDIEVSAIQPELLNAASLELFRSGKGEMAKGLLNQTSELDLNSSRALSQLGMLKISSGDDAGIKDLEAALALQPDSAPLYLTLGSAYLQSGKIDKAEALIEPFMKSQPSSVEAFNYAALVYMRSDRVKVAADYLTQAKQIDPSNKMSLLFDINQAFANKQFRQAFDIAISLLDKEPAYTPALKALSIAGLSLNLNSEVESRLQKAVDASDGFTQINLKATFHFIEKDYKAALQTLSSNTNLKEAPNQTWLLKSTLVRKLEGYEAGKNSYQEWVKAQPANVDAYLYLITYLETNFKSSEAFEAAKSAMTRFPNNTRIKLINAYYLSLNGESSKADQLLNSLTNTNTDPLYLLTKSQIEIANRRYESANELALQAYNAAPAFNTVRIRYALLKQTNSKSAAHQFAENHLTKYDQDFSSRLMLANEYMATTPTKAISHYEFLAKNTEANVVVLNNLAYLKLESGQLEEAKQYGEEAVKHSPDNPSVLDTMAMIYFKMNDLTQAKALINKAAQLAPDNQNIQLHLQQINMAG</sequence>
<dbReference type="Proteomes" id="UP000682739">
    <property type="component" value="Chromosome"/>
</dbReference>
<dbReference type="InterPro" id="IPR011990">
    <property type="entry name" value="TPR-like_helical_dom_sf"/>
</dbReference>
<evidence type="ECO:0000313" key="6">
    <source>
        <dbReference type="Proteomes" id="UP000682739"/>
    </source>
</evidence>
<evidence type="ECO:0000256" key="1">
    <source>
        <dbReference type="ARBA" id="ARBA00022737"/>
    </source>
</evidence>
<dbReference type="EMBL" id="CP072110">
    <property type="protein sequence ID" value="QTH63107.1"/>
    <property type="molecule type" value="Genomic_DNA"/>
</dbReference>
<dbReference type="SMART" id="SM00028">
    <property type="entry name" value="TPR"/>
    <property type="match status" value="11"/>
</dbReference>
<name>A0A975D9P0_9GAMM</name>
<keyword evidence="1" id="KW-0677">Repeat</keyword>
<dbReference type="KEGG" id="psym:J1N51_10165"/>